<gene>
    <name evidence="2" type="ORF">NCTC9426_02137</name>
</gene>
<dbReference type="GO" id="GO:0003677">
    <property type="term" value="F:DNA binding"/>
    <property type="evidence" value="ECO:0007669"/>
    <property type="project" value="InterPro"/>
</dbReference>
<proteinExistence type="predicted"/>
<feature type="domain" description="Antirepressor protein C-terminal" evidence="1">
    <location>
        <begin position="135"/>
        <end position="233"/>
    </location>
</feature>
<dbReference type="Pfam" id="PF03374">
    <property type="entry name" value="ANT"/>
    <property type="match status" value="1"/>
</dbReference>
<accession>A0A378PZL4</accession>
<evidence type="ECO:0000259" key="1">
    <source>
        <dbReference type="Pfam" id="PF03374"/>
    </source>
</evidence>
<name>A0A378PZL4_MORBO</name>
<reference evidence="2 3" key="1">
    <citation type="submission" date="2018-06" db="EMBL/GenBank/DDBJ databases">
        <authorList>
            <consortium name="Pathogen Informatics"/>
            <person name="Doyle S."/>
        </authorList>
    </citation>
    <scope>NUCLEOTIDE SEQUENCE [LARGE SCALE GENOMIC DNA]</scope>
    <source>
        <strain evidence="2 3">NCTC9426</strain>
    </source>
</reference>
<dbReference type="Proteomes" id="UP000254133">
    <property type="component" value="Unassembled WGS sequence"/>
</dbReference>
<dbReference type="InterPro" id="IPR005039">
    <property type="entry name" value="Ant_C"/>
</dbReference>
<organism evidence="2 3">
    <name type="scientific">Moraxella bovis</name>
    <dbReference type="NCBI Taxonomy" id="476"/>
    <lineage>
        <taxon>Bacteria</taxon>
        <taxon>Pseudomonadati</taxon>
        <taxon>Pseudomonadota</taxon>
        <taxon>Gammaproteobacteria</taxon>
        <taxon>Moraxellales</taxon>
        <taxon>Moraxellaceae</taxon>
        <taxon>Moraxella</taxon>
    </lineage>
</organism>
<evidence type="ECO:0000313" key="3">
    <source>
        <dbReference type="Proteomes" id="UP000254133"/>
    </source>
</evidence>
<protein>
    <submittedName>
        <fullName evidence="2">Uncharacterized phage-encoded protein</fullName>
    </submittedName>
</protein>
<dbReference type="Pfam" id="PF09669">
    <property type="entry name" value="Phage_pRha"/>
    <property type="match status" value="1"/>
</dbReference>
<dbReference type="AlphaFoldDB" id="A0A378PZL4"/>
<sequence>MTNLPQIQGNFQTMSSREIATLCEKEHRHVLRDIDTLNETYEKMGLPKVGQGYYTTPNTGNQQYREYLLTKEQCIDLITGYRADVRIRINRRWQELEKATSLVLPDFSNPAEAARAWAAEFEKREQAEKAKIALEQQAKLDAPKVAHYDLVADRKNLVNASQVGAKVGLSAVKLNKLLDDFGVYNKSVKRNARTFNLWFIARGLGEMKQSEAGYDQALFTHKGEAWVIEKLANEGVVA</sequence>
<evidence type="ECO:0000313" key="2">
    <source>
        <dbReference type="EMBL" id="STY93408.1"/>
    </source>
</evidence>
<dbReference type="InterPro" id="IPR014054">
    <property type="entry name" value="Phage_regulatory_Rha"/>
</dbReference>
<dbReference type="RefSeq" id="WP_115369745.1">
    <property type="nucleotide sequence ID" value="NZ_UGPZ01000003.1"/>
</dbReference>
<dbReference type="EMBL" id="UGPZ01000003">
    <property type="protein sequence ID" value="STY93408.1"/>
    <property type="molecule type" value="Genomic_DNA"/>
</dbReference>